<keyword evidence="2" id="KW-0812">Transmembrane</keyword>
<dbReference type="AlphaFoldDB" id="A0A9Q3JJQ4"/>
<protein>
    <submittedName>
        <fullName evidence="3">Uncharacterized protein</fullName>
    </submittedName>
</protein>
<keyword evidence="2" id="KW-1133">Transmembrane helix</keyword>
<name>A0A9Q3JJQ4_9BASI</name>
<dbReference type="Proteomes" id="UP000765509">
    <property type="component" value="Unassembled WGS sequence"/>
</dbReference>
<comment type="caution">
    <text evidence="3">The sequence shown here is derived from an EMBL/GenBank/DDBJ whole genome shotgun (WGS) entry which is preliminary data.</text>
</comment>
<reference evidence="3" key="1">
    <citation type="submission" date="2021-03" db="EMBL/GenBank/DDBJ databases">
        <title>Draft genome sequence of rust myrtle Austropuccinia psidii MF-1, a brazilian biotype.</title>
        <authorList>
            <person name="Quecine M.C."/>
            <person name="Pachon D.M.R."/>
            <person name="Bonatelli M.L."/>
            <person name="Correr F.H."/>
            <person name="Franceschini L.M."/>
            <person name="Leite T.F."/>
            <person name="Margarido G.R.A."/>
            <person name="Almeida C.A."/>
            <person name="Ferrarezi J.A."/>
            <person name="Labate C.A."/>
        </authorList>
    </citation>
    <scope>NUCLEOTIDE SEQUENCE</scope>
    <source>
        <strain evidence="3">MF-1</strain>
    </source>
</reference>
<sequence>MHPVLKDSGVVHIWYYIPLCTIFAQESNGDVFRTQFDDSKSRSQNPSPILKEDSSAHQTGNPWWLSEDHFRTPTTWLCRSWVGNSFMIIPRGHSQRLFIIKSAVKAESTSILLGQLNWSIQAAINHTCMSLAQLGQFIFHCGNSITQLGSQDDQSCIDPIQTIQPDDSPSRISHSAFHIYWPPFITWGLFPQLINILDLFLSLFSFTLLK</sequence>
<accession>A0A9Q3JJQ4</accession>
<gene>
    <name evidence="3" type="ORF">O181_102727</name>
</gene>
<proteinExistence type="predicted"/>
<keyword evidence="2" id="KW-0472">Membrane</keyword>
<keyword evidence="4" id="KW-1185">Reference proteome</keyword>
<feature type="region of interest" description="Disordered" evidence="1">
    <location>
        <begin position="36"/>
        <end position="58"/>
    </location>
</feature>
<evidence type="ECO:0000313" key="3">
    <source>
        <dbReference type="EMBL" id="MBW0563012.1"/>
    </source>
</evidence>
<evidence type="ECO:0000313" key="4">
    <source>
        <dbReference type="Proteomes" id="UP000765509"/>
    </source>
</evidence>
<evidence type="ECO:0000256" key="2">
    <source>
        <dbReference type="SAM" id="Phobius"/>
    </source>
</evidence>
<feature type="transmembrane region" description="Helical" evidence="2">
    <location>
        <begin position="184"/>
        <end position="209"/>
    </location>
</feature>
<evidence type="ECO:0000256" key="1">
    <source>
        <dbReference type="SAM" id="MobiDB-lite"/>
    </source>
</evidence>
<dbReference type="EMBL" id="AVOT02073582">
    <property type="protein sequence ID" value="MBW0563012.1"/>
    <property type="molecule type" value="Genomic_DNA"/>
</dbReference>
<organism evidence="3 4">
    <name type="scientific">Austropuccinia psidii MF-1</name>
    <dbReference type="NCBI Taxonomy" id="1389203"/>
    <lineage>
        <taxon>Eukaryota</taxon>
        <taxon>Fungi</taxon>
        <taxon>Dikarya</taxon>
        <taxon>Basidiomycota</taxon>
        <taxon>Pucciniomycotina</taxon>
        <taxon>Pucciniomycetes</taxon>
        <taxon>Pucciniales</taxon>
        <taxon>Sphaerophragmiaceae</taxon>
        <taxon>Austropuccinia</taxon>
    </lineage>
</organism>